<evidence type="ECO:0000256" key="1">
    <source>
        <dbReference type="ARBA" id="ARBA00004496"/>
    </source>
</evidence>
<dbReference type="EMBL" id="AMFJ01000652">
    <property type="protein sequence ID" value="EKE26841.1"/>
    <property type="molecule type" value="Genomic_DNA"/>
</dbReference>
<dbReference type="PIRSF" id="PIRSF002599">
    <property type="entry name" value="Cold_shock_A"/>
    <property type="match status" value="1"/>
</dbReference>
<dbReference type="PROSITE" id="PS51857">
    <property type="entry name" value="CSD_2"/>
    <property type="match status" value="1"/>
</dbReference>
<dbReference type="GO" id="GO:0003676">
    <property type="term" value="F:nucleic acid binding"/>
    <property type="evidence" value="ECO:0007669"/>
    <property type="project" value="InterPro"/>
</dbReference>
<dbReference type="CDD" id="cd04458">
    <property type="entry name" value="CSP_CDS"/>
    <property type="match status" value="1"/>
</dbReference>
<protein>
    <recommendedName>
        <fullName evidence="3">CSD domain-containing protein</fullName>
    </recommendedName>
</protein>
<dbReference type="InterPro" id="IPR012340">
    <property type="entry name" value="NA-bd_OB-fold"/>
</dbReference>
<dbReference type="Pfam" id="PF00313">
    <property type="entry name" value="CSD"/>
    <property type="match status" value="1"/>
</dbReference>
<dbReference type="InterPro" id="IPR011129">
    <property type="entry name" value="CSD"/>
</dbReference>
<feature type="domain" description="CSD" evidence="3">
    <location>
        <begin position="1"/>
        <end position="72"/>
    </location>
</feature>
<organism evidence="4">
    <name type="scientific">uncultured bacterium</name>
    <name type="common">gcode 4</name>
    <dbReference type="NCBI Taxonomy" id="1234023"/>
    <lineage>
        <taxon>Bacteria</taxon>
        <taxon>environmental samples</taxon>
    </lineage>
</organism>
<evidence type="ECO:0000313" key="4">
    <source>
        <dbReference type="EMBL" id="EKE26841.1"/>
    </source>
</evidence>
<evidence type="ECO:0000256" key="2">
    <source>
        <dbReference type="ARBA" id="ARBA00022490"/>
    </source>
</evidence>
<comment type="caution">
    <text evidence="4">The sequence shown here is derived from an EMBL/GenBank/DDBJ whole genome shotgun (WGS) entry which is preliminary data.</text>
</comment>
<dbReference type="InterPro" id="IPR002059">
    <property type="entry name" value="CSP_DNA-bd"/>
</dbReference>
<sequence>MVGFIKKLMEKGFGFIESEDLAKLKIQWDLFFHFTSINGWIEAFDTLREGQKVSFEVSKRKDWKNQAVEVEVISED</sequence>
<dbReference type="InterPro" id="IPR012156">
    <property type="entry name" value="Cold_shock_CspA"/>
</dbReference>
<evidence type="ECO:0000259" key="3">
    <source>
        <dbReference type="PROSITE" id="PS51857"/>
    </source>
</evidence>
<dbReference type="AlphaFoldDB" id="K2F6V0"/>
<dbReference type="Gene3D" id="2.40.50.140">
    <property type="entry name" value="Nucleic acid-binding proteins"/>
    <property type="match status" value="1"/>
</dbReference>
<reference evidence="4" key="1">
    <citation type="journal article" date="2012" name="Science">
        <title>Fermentation, hydrogen, and sulfur metabolism in multiple uncultivated bacterial phyla.</title>
        <authorList>
            <person name="Wrighton K.C."/>
            <person name="Thomas B.C."/>
            <person name="Sharon I."/>
            <person name="Miller C.S."/>
            <person name="Castelle C.J."/>
            <person name="VerBerkmoes N.C."/>
            <person name="Wilkins M.J."/>
            <person name="Hettich R.L."/>
            <person name="Lipton M.S."/>
            <person name="Williams K.H."/>
            <person name="Long P.E."/>
            <person name="Banfield J.F."/>
        </authorList>
    </citation>
    <scope>NUCLEOTIDE SEQUENCE [LARGE SCALE GENOMIC DNA]</scope>
</reference>
<proteinExistence type="predicted"/>
<dbReference type="SUPFAM" id="SSF50249">
    <property type="entry name" value="Nucleic acid-binding proteins"/>
    <property type="match status" value="1"/>
</dbReference>
<gene>
    <name evidence="4" type="ORF">ACD_4C00136G0001</name>
</gene>
<dbReference type="GO" id="GO:0005737">
    <property type="term" value="C:cytoplasm"/>
    <property type="evidence" value="ECO:0007669"/>
    <property type="project" value="UniProtKB-SubCell"/>
</dbReference>
<comment type="subcellular location">
    <subcellularLocation>
        <location evidence="1">Cytoplasm</location>
    </subcellularLocation>
</comment>
<name>K2F6V0_9BACT</name>
<keyword evidence="2" id="KW-0963">Cytoplasm</keyword>
<dbReference type="SMART" id="SM00357">
    <property type="entry name" value="CSP"/>
    <property type="match status" value="1"/>
</dbReference>
<accession>K2F6V0</accession>